<dbReference type="Proteomes" id="UP000724874">
    <property type="component" value="Unassembled WGS sequence"/>
</dbReference>
<dbReference type="Pfam" id="PF01344">
    <property type="entry name" value="Kelch_1"/>
    <property type="match status" value="1"/>
</dbReference>
<dbReference type="EMBL" id="JADNYJ010000118">
    <property type="protein sequence ID" value="KAF8883072.1"/>
    <property type="molecule type" value="Genomic_DNA"/>
</dbReference>
<sequence>MEMPRDFFGDLERLSLSSTKIGDTLFRIGNHASAKEEYLRIARSILGPSFQVPIEEHGGVISSKYGSLIDSEIADLMACYIGIAQCDEELGKQQEALLWLEEVYILYLNARLAREPEIYDWTLWFPDSTSVSVQFAKARVKAADLFLSLGNTGTAVHRRWATQEFIPESHKERERGITRSILKPGATSVLLQFRHPDPKFTRTAQVVNPSLQVLGSWKKMKVKKTGGPGRRMTFSSFIWDGNLYIAGGRPDSLGPFHRDIYALDLNKLDGWKSLPPYPQPMSRTSAFLGWNIIPCPEHKKAYLFTGRQEVDYFDLTTKTWGSIMTKFVRDEPADTKAGVKTWPYPGSQLTDSTQQIINEKLYVFGGTHKITNIGCNLFMVLDLKTQEWRRLSGYPMPPKDSDATCPGPRKTPNSWHDHLSKKFYLIFGECDRSGASLQNEMHGGECGHPYDDFWSWDIVAGKWIRERMVGNVPCPRSEAACVYNPVLNKTIVWGGYNPDLPTDYVENRLKFSFSYYADTFIYDGPPPADEVPTQRRGWKQVLTKGFPTYRAQSHLLVDPQSGKTYLFGGFTNNDYVPERKTGITRSFGDLWELRIDLPGGHFEGVDVEDEARTAQLGPWQRCFTCGSAGPWRKCGGACRGRAFFCDPDCQKDGWKEHKTTHKCRKLD</sequence>
<evidence type="ECO:0000256" key="1">
    <source>
        <dbReference type="ARBA" id="ARBA00022441"/>
    </source>
</evidence>
<evidence type="ECO:0000313" key="3">
    <source>
        <dbReference type="EMBL" id="KAF8883072.1"/>
    </source>
</evidence>
<protein>
    <submittedName>
        <fullName evidence="3">Uncharacterized protein</fullName>
    </submittedName>
</protein>
<comment type="caution">
    <text evidence="3">The sequence shown here is derived from an EMBL/GenBank/DDBJ whole genome shotgun (WGS) entry which is preliminary data.</text>
</comment>
<dbReference type="Gene3D" id="2.120.10.80">
    <property type="entry name" value="Kelch-type beta propeller"/>
    <property type="match status" value="2"/>
</dbReference>
<accession>A0A9P5THZ0</accession>
<dbReference type="PANTHER" id="PTHR46093">
    <property type="entry name" value="ACYL-COA-BINDING DOMAIN-CONTAINING PROTEIN 5"/>
    <property type="match status" value="1"/>
</dbReference>
<proteinExistence type="predicted"/>
<gene>
    <name evidence="3" type="ORF">CPB84DRAFT_1713436</name>
</gene>
<evidence type="ECO:0000256" key="2">
    <source>
        <dbReference type="ARBA" id="ARBA00022737"/>
    </source>
</evidence>
<organism evidence="3 4">
    <name type="scientific">Gymnopilus junonius</name>
    <name type="common">Spectacular rustgill mushroom</name>
    <name type="synonym">Gymnopilus spectabilis subsp. junonius</name>
    <dbReference type="NCBI Taxonomy" id="109634"/>
    <lineage>
        <taxon>Eukaryota</taxon>
        <taxon>Fungi</taxon>
        <taxon>Dikarya</taxon>
        <taxon>Basidiomycota</taxon>
        <taxon>Agaricomycotina</taxon>
        <taxon>Agaricomycetes</taxon>
        <taxon>Agaricomycetidae</taxon>
        <taxon>Agaricales</taxon>
        <taxon>Agaricineae</taxon>
        <taxon>Hymenogastraceae</taxon>
        <taxon>Gymnopilus</taxon>
    </lineage>
</organism>
<keyword evidence="1" id="KW-0880">Kelch repeat</keyword>
<dbReference type="PANTHER" id="PTHR46093:SF18">
    <property type="entry name" value="FIBRONECTIN TYPE-III DOMAIN-CONTAINING PROTEIN"/>
    <property type="match status" value="1"/>
</dbReference>
<keyword evidence="2" id="KW-0677">Repeat</keyword>
<keyword evidence="4" id="KW-1185">Reference proteome</keyword>
<name>A0A9P5THZ0_GYMJU</name>
<dbReference type="SUPFAM" id="SSF117281">
    <property type="entry name" value="Kelch motif"/>
    <property type="match status" value="1"/>
</dbReference>
<dbReference type="OrthoDB" id="432528at2759"/>
<evidence type="ECO:0000313" key="4">
    <source>
        <dbReference type="Proteomes" id="UP000724874"/>
    </source>
</evidence>
<dbReference type="AlphaFoldDB" id="A0A9P5THZ0"/>
<reference evidence="3" key="1">
    <citation type="submission" date="2020-11" db="EMBL/GenBank/DDBJ databases">
        <authorList>
            <consortium name="DOE Joint Genome Institute"/>
            <person name="Ahrendt S."/>
            <person name="Riley R."/>
            <person name="Andreopoulos W."/>
            <person name="LaButti K."/>
            <person name="Pangilinan J."/>
            <person name="Ruiz-duenas F.J."/>
            <person name="Barrasa J.M."/>
            <person name="Sanchez-Garcia M."/>
            <person name="Camarero S."/>
            <person name="Miyauchi S."/>
            <person name="Serrano A."/>
            <person name="Linde D."/>
            <person name="Babiker R."/>
            <person name="Drula E."/>
            <person name="Ayuso-Fernandez I."/>
            <person name="Pacheco R."/>
            <person name="Padilla G."/>
            <person name="Ferreira P."/>
            <person name="Barriuso J."/>
            <person name="Kellner H."/>
            <person name="Castanera R."/>
            <person name="Alfaro M."/>
            <person name="Ramirez L."/>
            <person name="Pisabarro A.G."/>
            <person name="Kuo A."/>
            <person name="Tritt A."/>
            <person name="Lipzen A."/>
            <person name="He G."/>
            <person name="Yan M."/>
            <person name="Ng V."/>
            <person name="Cullen D."/>
            <person name="Martin F."/>
            <person name="Rosso M.-N."/>
            <person name="Henrissat B."/>
            <person name="Hibbett D."/>
            <person name="Martinez A.T."/>
            <person name="Grigoriev I.V."/>
        </authorList>
    </citation>
    <scope>NUCLEOTIDE SEQUENCE</scope>
    <source>
        <strain evidence="3">AH 44721</strain>
    </source>
</reference>
<dbReference type="InterPro" id="IPR006652">
    <property type="entry name" value="Kelch_1"/>
</dbReference>
<dbReference type="InterPro" id="IPR015915">
    <property type="entry name" value="Kelch-typ_b-propeller"/>
</dbReference>